<keyword evidence="5" id="KW-0256">Endoplasmic reticulum</keyword>
<reference evidence="11" key="1">
    <citation type="submission" date="2023-04" db="EMBL/GenBank/DDBJ databases">
        <authorList>
            <person name="Vijverberg K."/>
            <person name="Xiong W."/>
            <person name="Schranz E."/>
        </authorList>
    </citation>
    <scope>NUCLEOTIDE SEQUENCE</scope>
</reference>
<evidence type="ECO:0000256" key="2">
    <source>
        <dbReference type="ARBA" id="ARBA00004389"/>
    </source>
</evidence>
<evidence type="ECO:0000256" key="1">
    <source>
        <dbReference type="ARBA" id="ARBA00004162"/>
    </source>
</evidence>
<gene>
    <name evidence="11" type="ORF">LSALG_LOCUS38260</name>
</gene>
<evidence type="ECO:0000256" key="6">
    <source>
        <dbReference type="ARBA" id="ARBA00022989"/>
    </source>
</evidence>
<evidence type="ECO:0000256" key="4">
    <source>
        <dbReference type="ARBA" id="ARBA00022692"/>
    </source>
</evidence>
<evidence type="ECO:0000256" key="5">
    <source>
        <dbReference type="ARBA" id="ARBA00022824"/>
    </source>
</evidence>
<keyword evidence="6" id="KW-1133">Transmembrane helix</keyword>
<comment type="subcellular location">
    <subcellularLocation>
        <location evidence="1">Cell membrane</location>
        <topology evidence="1">Single-pass membrane protein</topology>
    </subcellularLocation>
    <subcellularLocation>
        <location evidence="2">Endoplasmic reticulum membrane</location>
        <topology evidence="2">Single-pass membrane protein</topology>
    </subcellularLocation>
</comment>
<evidence type="ECO:0000256" key="7">
    <source>
        <dbReference type="ARBA" id="ARBA00023054"/>
    </source>
</evidence>
<dbReference type="EMBL" id="OX465084">
    <property type="protein sequence ID" value="CAI9299557.1"/>
    <property type="molecule type" value="Genomic_DNA"/>
</dbReference>
<keyword evidence="4" id="KW-0812">Transmembrane</keyword>
<comment type="similarity">
    <text evidence="9">Belongs to the plant Proton pump-interactor protein family.</text>
</comment>
<evidence type="ECO:0000313" key="12">
    <source>
        <dbReference type="Proteomes" id="UP001177003"/>
    </source>
</evidence>
<name>A0AA35ZXM8_LACSI</name>
<keyword evidence="3" id="KW-1003">Cell membrane</keyword>
<dbReference type="AlphaFoldDB" id="A0AA35ZXM8"/>
<evidence type="ECO:0000256" key="9">
    <source>
        <dbReference type="ARBA" id="ARBA00038080"/>
    </source>
</evidence>
<evidence type="ECO:0000256" key="3">
    <source>
        <dbReference type="ARBA" id="ARBA00022475"/>
    </source>
</evidence>
<sequence length="305" mass="36210">MMSAQMEEYKKCDAMRIELQDGNHIHGFYITKFQPSLDETQKEEVEKQKCQLLTLARSSINKDIEQLKADEHQINRKLMWFTNHDQYIQRKTQEISNLEGYLCKVKPHLSTNSIPRTTGFLHLSEKDAQTPLRPDRKRCQKRLIKKGRMDTDYLHQVKEELLCLKNSGGLTSSSTQVKDLSESMAQRIQHGNKNRLEEMRIYLEMRNLNETREIYTAPEPDHLPSFWYSIERLSKYDVDLKRALQHKIKIRLDDIEDMKMDLKGRKAIVKRLKADLELVRKRISCLQKELEDVYTKKSKAYQRCY</sequence>
<accession>A0AA35ZXM8</accession>
<dbReference type="InterPro" id="IPR055282">
    <property type="entry name" value="PPI1-4"/>
</dbReference>
<evidence type="ECO:0000256" key="8">
    <source>
        <dbReference type="ARBA" id="ARBA00023136"/>
    </source>
</evidence>
<evidence type="ECO:0000313" key="11">
    <source>
        <dbReference type="EMBL" id="CAI9299557.1"/>
    </source>
</evidence>
<feature type="coiled-coil region" evidence="10">
    <location>
        <begin position="269"/>
        <end position="296"/>
    </location>
</feature>
<organism evidence="11 12">
    <name type="scientific">Lactuca saligna</name>
    <name type="common">Willowleaf lettuce</name>
    <dbReference type="NCBI Taxonomy" id="75948"/>
    <lineage>
        <taxon>Eukaryota</taxon>
        <taxon>Viridiplantae</taxon>
        <taxon>Streptophyta</taxon>
        <taxon>Embryophyta</taxon>
        <taxon>Tracheophyta</taxon>
        <taxon>Spermatophyta</taxon>
        <taxon>Magnoliopsida</taxon>
        <taxon>eudicotyledons</taxon>
        <taxon>Gunneridae</taxon>
        <taxon>Pentapetalae</taxon>
        <taxon>asterids</taxon>
        <taxon>campanulids</taxon>
        <taxon>Asterales</taxon>
        <taxon>Asteraceae</taxon>
        <taxon>Cichorioideae</taxon>
        <taxon>Cichorieae</taxon>
        <taxon>Lactucinae</taxon>
        <taxon>Lactuca</taxon>
    </lineage>
</organism>
<dbReference type="GO" id="GO:0005886">
    <property type="term" value="C:plasma membrane"/>
    <property type="evidence" value="ECO:0007669"/>
    <property type="project" value="UniProtKB-SubCell"/>
</dbReference>
<keyword evidence="7 10" id="KW-0175">Coiled coil</keyword>
<dbReference type="Proteomes" id="UP001177003">
    <property type="component" value="Chromosome 8"/>
</dbReference>
<dbReference type="PANTHER" id="PTHR32219">
    <property type="entry name" value="RNA-BINDING PROTEIN YLMH-RELATED"/>
    <property type="match status" value="1"/>
</dbReference>
<keyword evidence="8" id="KW-0472">Membrane</keyword>
<protein>
    <submittedName>
        <fullName evidence="11">Uncharacterized protein</fullName>
    </submittedName>
</protein>
<dbReference type="PANTHER" id="PTHR32219:SF24">
    <property type="entry name" value="PROTON PUMP-INTERACTOR"/>
    <property type="match status" value="1"/>
</dbReference>
<proteinExistence type="inferred from homology"/>
<evidence type="ECO:0000256" key="10">
    <source>
        <dbReference type="SAM" id="Coils"/>
    </source>
</evidence>
<dbReference type="GO" id="GO:0005789">
    <property type="term" value="C:endoplasmic reticulum membrane"/>
    <property type="evidence" value="ECO:0007669"/>
    <property type="project" value="UniProtKB-SubCell"/>
</dbReference>
<keyword evidence="12" id="KW-1185">Reference proteome</keyword>